<dbReference type="SMART" id="SM00389">
    <property type="entry name" value="HOX"/>
    <property type="match status" value="1"/>
</dbReference>
<keyword evidence="6 10" id="KW-0238">DNA-binding</keyword>
<dbReference type="GO" id="GO:0000981">
    <property type="term" value="F:DNA-binding transcription factor activity, RNA polymerase II-specific"/>
    <property type="evidence" value="ECO:0007669"/>
    <property type="project" value="InterPro"/>
</dbReference>
<evidence type="ECO:0000256" key="3">
    <source>
        <dbReference type="ARBA" id="ARBA00022473"/>
    </source>
</evidence>
<comment type="caution">
    <text evidence="15">The sequence shown here is derived from an EMBL/GenBank/DDBJ whole genome shotgun (WGS) entry which is preliminary data.</text>
</comment>
<evidence type="ECO:0000256" key="2">
    <source>
        <dbReference type="ARBA" id="ARBA00005733"/>
    </source>
</evidence>
<feature type="region of interest" description="Disordered" evidence="12">
    <location>
        <begin position="246"/>
        <end position="277"/>
    </location>
</feature>
<keyword evidence="7 10" id="KW-0371">Homeobox</keyword>
<feature type="DNA-binding region" description="Homeobox" evidence="10">
    <location>
        <begin position="856"/>
        <end position="915"/>
    </location>
</feature>
<dbReference type="SMART" id="SM00351">
    <property type="entry name" value="PAX"/>
    <property type="match status" value="1"/>
</dbReference>
<dbReference type="FunFam" id="1.10.10.10:FF:000069">
    <property type="entry name" value="Paired box protein Pax-6"/>
    <property type="match status" value="1"/>
</dbReference>
<evidence type="ECO:0000256" key="10">
    <source>
        <dbReference type="PROSITE-ProRule" id="PRU00108"/>
    </source>
</evidence>
<evidence type="ECO:0000256" key="5">
    <source>
        <dbReference type="ARBA" id="ARBA00023015"/>
    </source>
</evidence>
<evidence type="ECO:0000256" key="7">
    <source>
        <dbReference type="ARBA" id="ARBA00023155"/>
    </source>
</evidence>
<reference evidence="15" key="1">
    <citation type="submission" date="2024-06" db="EMBL/GenBank/DDBJ databases">
        <authorList>
            <person name="Liu X."/>
            <person name="Lenzi L."/>
            <person name="Haldenby T S."/>
            <person name="Uol C."/>
        </authorList>
    </citation>
    <scope>NUCLEOTIDE SEQUENCE</scope>
</reference>
<evidence type="ECO:0000256" key="8">
    <source>
        <dbReference type="ARBA" id="ARBA00023163"/>
    </source>
</evidence>
<feature type="region of interest" description="Disordered" evidence="12">
    <location>
        <begin position="435"/>
        <end position="469"/>
    </location>
</feature>
<feature type="domain" description="Paired" evidence="14">
    <location>
        <begin position="22"/>
        <end position="148"/>
    </location>
</feature>
<dbReference type="GO" id="GO:0000978">
    <property type="term" value="F:RNA polymerase II cis-regulatory region sequence-specific DNA binding"/>
    <property type="evidence" value="ECO:0007669"/>
    <property type="project" value="TreeGrafter"/>
</dbReference>
<dbReference type="InterPro" id="IPR009057">
    <property type="entry name" value="Homeodomain-like_sf"/>
</dbReference>
<evidence type="ECO:0000256" key="12">
    <source>
        <dbReference type="SAM" id="MobiDB-lite"/>
    </source>
</evidence>
<dbReference type="PRINTS" id="PR00027">
    <property type="entry name" value="PAIREDBOX"/>
</dbReference>
<dbReference type="Proteomes" id="UP001497525">
    <property type="component" value="Unassembled WGS sequence"/>
</dbReference>
<keyword evidence="8" id="KW-0804">Transcription</keyword>
<dbReference type="PROSITE" id="PS50071">
    <property type="entry name" value="HOMEOBOX_2"/>
    <property type="match status" value="1"/>
</dbReference>
<dbReference type="Pfam" id="PF00046">
    <property type="entry name" value="Homeodomain"/>
    <property type="match status" value="1"/>
</dbReference>
<dbReference type="InterPro" id="IPR001523">
    <property type="entry name" value="Paired_dom"/>
</dbReference>
<dbReference type="InterPro" id="IPR036388">
    <property type="entry name" value="WH-like_DNA-bd_sf"/>
</dbReference>
<feature type="compositionally biased region" description="Low complexity" evidence="12">
    <location>
        <begin position="413"/>
        <end position="422"/>
    </location>
</feature>
<feature type="region of interest" description="Disordered" evidence="12">
    <location>
        <begin position="1"/>
        <end position="35"/>
    </location>
</feature>
<evidence type="ECO:0000313" key="16">
    <source>
        <dbReference type="Proteomes" id="UP001497525"/>
    </source>
</evidence>
<evidence type="ECO:0000259" key="13">
    <source>
        <dbReference type="PROSITE" id="PS50071"/>
    </source>
</evidence>
<dbReference type="SUPFAM" id="SSF46689">
    <property type="entry name" value="Homeodomain-like"/>
    <property type="match status" value="2"/>
</dbReference>
<gene>
    <name evidence="15" type="ORF">CDAUBV1_LOCUS9725</name>
</gene>
<keyword evidence="5" id="KW-0805">Transcription regulation</keyword>
<dbReference type="CDD" id="cd00131">
    <property type="entry name" value="PAX"/>
    <property type="match status" value="1"/>
</dbReference>
<feature type="domain" description="Homeobox" evidence="13">
    <location>
        <begin position="854"/>
        <end position="914"/>
    </location>
</feature>
<evidence type="ECO:0000256" key="6">
    <source>
        <dbReference type="ARBA" id="ARBA00023125"/>
    </source>
</evidence>
<keyword evidence="9 10" id="KW-0539">Nucleus</keyword>
<dbReference type="InterPro" id="IPR001356">
    <property type="entry name" value="HD"/>
</dbReference>
<evidence type="ECO:0000256" key="9">
    <source>
        <dbReference type="ARBA" id="ARBA00023242"/>
    </source>
</evidence>
<dbReference type="Gene3D" id="1.10.10.60">
    <property type="entry name" value="Homeodomain-like"/>
    <property type="match status" value="1"/>
</dbReference>
<comment type="similarity">
    <text evidence="2">Belongs to the paired homeobox family.</text>
</comment>
<sequence>MGSLSDSNELADERSKRKLKRGHSGVNQLGGMFVNGRPLPDSTRQRIIELAHSGARPCDISRILQVSNGCVSKILCRYYETGSIRPKAIGGSKPRVATSSVVAKIDMYKRECPSIFAWEIRDRLLQEGICTPDNIPSVSSINRVLRNLSNESQRKLSSAAAAAAVAAAAVAAQAAVHRTAGVVGPSPSGGLAPNGTVHSMTSNLTSMKYNFPGIPRSPISSAFNFGPYSAPSNRIFPTTYPVHQLYSQQNQQDQHQERQHNPFGPSPFRSGPNSPYSRQFIPQVLQQHYQQQQQHQLHETHGQDNHNLGHPLMHHHCADTVPSPQFDGGNPSALRPIFAHNTSLGPVTDSLSHNDMTVYRSAYDRFSDFLISGQASAQASWAQAWYSAAAASAAGSANPNQYAAPNCGRDDSPNQLHLPPPLNYLNPYRLGGLMPSECSDSRGENDRKCPETKSEQEQPRQSSAGENLSSVSISSLYSGDHKHNYISQTLDDSTEMAYNRTQHGQDTAIHRSSLVLNKDRPVISAPVGTLGWEPGLGRISPTPAGESTDLVPSQQEHNCRYNQLLPLTEQFDRVTKDSQQNNCEPVYIRSSPESKKRCTELTQNGPVNYDQSQKNGTNTEPAEYHMLDATMDIREKLNKAYQARDKDEFRETESSVRGGCMNFRLLEEQANLHISDSGIMSTLSESSQRKNANAPWVFSPMKSANNHESVAREAEAVNSRDQTNEDLSGLLQSEPNELLTVNHPGSPNHSRQDGDATSSFTPESALHEANYDCVKSGESFMKALQSVQCNELKRKRTDDCADNSKNASPSSYCDSASPRSDSNGRASPIISDFEEGQSSSDPIVSGVRQSHAKQKQQRSRTSFSNQQLEELEREFERTHYPDVFAREKLSNRIFLPEARIQVWFSNRRAKWRREEKLRIKQMGTRNQKAGEKDETQMVSFTDDSEKSVLIHCPGRKMDYIEEKNFSASLASELSMPSISDQTREQLPDISARTLPFTFSKNDLGNGVNYTGNYTTGSGNSDHSEEKNWPYLSRLQQHHQNTHTQPPQLFSGQDTQLHLLESTGSGKMFI</sequence>
<protein>
    <recommendedName>
        <fullName evidence="17">Paired box protein Pax-6</fullName>
    </recommendedName>
</protein>
<dbReference type="GO" id="GO:0048513">
    <property type="term" value="P:animal organ development"/>
    <property type="evidence" value="ECO:0007669"/>
    <property type="project" value="UniProtKB-ARBA"/>
</dbReference>
<keyword evidence="4" id="KW-0563">Paired box</keyword>
<dbReference type="PROSITE" id="PS00027">
    <property type="entry name" value="HOMEOBOX_1"/>
    <property type="match status" value="1"/>
</dbReference>
<evidence type="ECO:0000256" key="4">
    <source>
        <dbReference type="ARBA" id="ARBA00022724"/>
    </source>
</evidence>
<feature type="region of interest" description="Disordered" evidence="12">
    <location>
        <begin position="737"/>
        <end position="761"/>
    </location>
</feature>
<dbReference type="PROSITE" id="PS51057">
    <property type="entry name" value="PAIRED_2"/>
    <property type="match status" value="1"/>
</dbReference>
<dbReference type="PROSITE" id="PS00034">
    <property type="entry name" value="PAIRED_1"/>
    <property type="match status" value="1"/>
</dbReference>
<dbReference type="FunFam" id="1.10.10.10:FF:000003">
    <property type="entry name" value="Paired box protein Pax-6"/>
    <property type="match status" value="1"/>
</dbReference>
<comment type="subcellular location">
    <subcellularLocation>
        <location evidence="1 10 11">Nucleus</location>
    </subcellularLocation>
</comment>
<feature type="region of interest" description="Disordered" evidence="12">
    <location>
        <begin position="795"/>
        <end position="867"/>
    </location>
</feature>
<dbReference type="InterPro" id="IPR017970">
    <property type="entry name" value="Homeobox_CS"/>
</dbReference>
<evidence type="ECO:0000256" key="11">
    <source>
        <dbReference type="RuleBase" id="RU000682"/>
    </source>
</evidence>
<feature type="region of interest" description="Disordered" evidence="12">
    <location>
        <begin position="705"/>
        <end position="725"/>
    </location>
</feature>
<proteinExistence type="inferred from homology"/>
<dbReference type="PANTHER" id="PTHR45636:SF41">
    <property type="entry name" value="PAIRED BOX PROTEIN PAX-6-RELATED"/>
    <property type="match status" value="1"/>
</dbReference>
<feature type="compositionally biased region" description="Basic and acidic residues" evidence="12">
    <location>
        <begin position="439"/>
        <end position="458"/>
    </location>
</feature>
<evidence type="ECO:0000313" key="15">
    <source>
        <dbReference type="EMBL" id="CAL5135593.1"/>
    </source>
</evidence>
<dbReference type="Gene3D" id="1.10.10.10">
    <property type="entry name" value="Winged helix-like DNA-binding domain superfamily/Winged helix DNA-binding domain"/>
    <property type="match status" value="2"/>
</dbReference>
<feature type="compositionally biased region" description="Polar residues" evidence="12">
    <location>
        <begin position="459"/>
        <end position="468"/>
    </location>
</feature>
<dbReference type="CDD" id="cd00086">
    <property type="entry name" value="homeodomain"/>
    <property type="match status" value="1"/>
</dbReference>
<dbReference type="InterPro" id="IPR043182">
    <property type="entry name" value="PAIRED_DNA-bd_dom"/>
</dbReference>
<dbReference type="PANTHER" id="PTHR45636">
    <property type="entry name" value="PAIRED BOX PROTEIN PAX-6-RELATED-RELATED"/>
    <property type="match status" value="1"/>
</dbReference>
<keyword evidence="3" id="KW-0217">Developmental protein</keyword>
<evidence type="ECO:0000256" key="1">
    <source>
        <dbReference type="ARBA" id="ARBA00004123"/>
    </source>
</evidence>
<evidence type="ECO:0008006" key="17">
    <source>
        <dbReference type="Google" id="ProtNLM"/>
    </source>
</evidence>
<dbReference type="FunFam" id="1.10.10.60:FF:000679">
    <property type="entry name" value="Homeobox protein aristaless"/>
    <property type="match status" value="1"/>
</dbReference>
<organism evidence="15 16">
    <name type="scientific">Calicophoron daubneyi</name>
    <name type="common">Rumen fluke</name>
    <name type="synonym">Paramphistomum daubneyi</name>
    <dbReference type="NCBI Taxonomy" id="300641"/>
    <lineage>
        <taxon>Eukaryota</taxon>
        <taxon>Metazoa</taxon>
        <taxon>Spiralia</taxon>
        <taxon>Lophotrochozoa</taxon>
        <taxon>Platyhelminthes</taxon>
        <taxon>Trematoda</taxon>
        <taxon>Digenea</taxon>
        <taxon>Plagiorchiida</taxon>
        <taxon>Pronocephalata</taxon>
        <taxon>Paramphistomoidea</taxon>
        <taxon>Paramphistomidae</taxon>
        <taxon>Calicophoron</taxon>
    </lineage>
</organism>
<evidence type="ECO:0000259" key="14">
    <source>
        <dbReference type="PROSITE" id="PS51057"/>
    </source>
</evidence>
<dbReference type="GO" id="GO:0005634">
    <property type="term" value="C:nucleus"/>
    <property type="evidence" value="ECO:0007669"/>
    <property type="project" value="UniProtKB-SubCell"/>
</dbReference>
<feature type="region of interest" description="Disordered" evidence="12">
    <location>
        <begin position="402"/>
        <end position="422"/>
    </location>
</feature>
<dbReference type="EMBL" id="CAXLJL010000267">
    <property type="protein sequence ID" value="CAL5135593.1"/>
    <property type="molecule type" value="Genomic_DNA"/>
</dbReference>
<dbReference type="AlphaFoldDB" id="A0AAV2TE10"/>
<dbReference type="InterPro" id="IPR043565">
    <property type="entry name" value="PAX_fam"/>
</dbReference>
<feature type="compositionally biased region" description="Polar residues" evidence="12">
    <location>
        <begin position="803"/>
        <end position="825"/>
    </location>
</feature>
<accession>A0AAV2TE10</accession>
<feature type="compositionally biased region" description="Polar residues" evidence="12">
    <location>
        <begin position="743"/>
        <end position="761"/>
    </location>
</feature>
<name>A0AAV2TE10_CALDB</name>
<dbReference type="Pfam" id="PF00292">
    <property type="entry name" value="PAX"/>
    <property type="match status" value="1"/>
</dbReference>